<dbReference type="PROSITE" id="PS50082">
    <property type="entry name" value="WD_REPEATS_2"/>
    <property type="match status" value="2"/>
</dbReference>
<accession>A0A9P6FVH2</accession>
<feature type="compositionally biased region" description="Basic and acidic residues" evidence="4">
    <location>
        <begin position="309"/>
        <end position="326"/>
    </location>
</feature>
<protein>
    <submittedName>
        <fullName evidence="5">Uncharacterized protein</fullName>
    </submittedName>
</protein>
<feature type="compositionally biased region" description="Polar residues" evidence="4">
    <location>
        <begin position="339"/>
        <end position="362"/>
    </location>
</feature>
<feature type="repeat" description="WD" evidence="3">
    <location>
        <begin position="690"/>
        <end position="713"/>
    </location>
</feature>
<gene>
    <name evidence="5" type="ORF">BGW38_010966</name>
</gene>
<dbReference type="OrthoDB" id="1897642at2759"/>
<sequence length="1008" mass="111548">MPGSIDNGQSTDAASLIPPSLISNSIFHRGRRAPELGTSGGASSKGTPISIPQTTLTELFPKDFSIKQEPTEHPLQQRNEDKHRQDRQLDSRPQHGTTSSIDDSLRRRNSLAGTSNQDKELSQSLILRSNQDKNDDTAARGERKDVAQDKHSDDRIEDNSSRGTMPYGQRDHGFVPPAPTDDRHHPMYYQGPVPMHYARYPPSPWHSHPSLPPQAMGLPSADPHFWPNRNAEFISRDYPGGHPGGYQGQRRRSEDRFLQDQSRHGRQFYDYDYYQDSRSHKLLSGPHINSDRGAKDPSSSEKVPFQQHQHPEGGRTQKRRSESHSPERRKRPAAHNGHEGTSSTVESIQKNSLPQDETSQVTDPLKGISPATSSESDSSDKEVDWRVKMRGGSDNLSKQQQQQKEHEQDQVQLQLAKAAKSAAIDAGEPLDVGKLSSGPEPNQMTSSSSSHRKKRQKEISSSSKYRRNKRKKEMKDSSSSDSTSDSSTSSDGDEDSSDSGHDEQPFSGTSRLKHHGIIHDLMLEVKASSKRIRDLSRKLERQFRNLDEIVGREAASTGLGRSLVVAPTARSSQNEKAVANNIGSNSNNSSSVNMNSKGSSSSSSKASSSSTQVQNVTSPTSVSMTSATAMAKQPVKRSKTKQQGQIPIASSGTLETLSVIHKDVRSKFFSRKAKTMVLHSPIAGPDMEDLMVTTAFDGSINLWDLDSKKTLTTIPKSSLNMPWAEDVCWVGKNTLAVATATKDGVPLSRQLSLLHVSPPKQGRSLSSGGLQWRLQQLEEVPHDSLKGGILCMTGMSEDMSGVSMATAGRDKQIIQWKFSNDNTNGDYTPVRQRAIHSKHTSTIQSIYYAPHSQTLYSGGMDCKVLGWNMERSDIVLEHKSVDQGRITHLAPNPQDMNLMLICHATTSNQLTLHDMRTRFETPVLKFGFHCADNLSKCIMPSWHPDGALVSCGMQVESKINIWDIRWKNTQRGAGQSIDIHDKRVFRAAFHPRRSLMASMSSDSSLAFV</sequence>
<dbReference type="Pfam" id="PF00400">
    <property type="entry name" value="WD40"/>
    <property type="match status" value="1"/>
</dbReference>
<evidence type="ECO:0000313" key="5">
    <source>
        <dbReference type="EMBL" id="KAF9582618.1"/>
    </source>
</evidence>
<feature type="compositionally biased region" description="Basic and acidic residues" evidence="4">
    <location>
        <begin position="78"/>
        <end position="93"/>
    </location>
</feature>
<evidence type="ECO:0000256" key="2">
    <source>
        <dbReference type="ARBA" id="ARBA00022737"/>
    </source>
</evidence>
<dbReference type="Gene3D" id="2.130.10.10">
    <property type="entry name" value="YVTN repeat-like/Quinoprotein amine dehydrogenase"/>
    <property type="match status" value="2"/>
</dbReference>
<feature type="region of interest" description="Disordered" evidence="4">
    <location>
        <begin position="1"/>
        <end position="183"/>
    </location>
</feature>
<comment type="caution">
    <text evidence="5">The sequence shown here is derived from an EMBL/GenBank/DDBJ whole genome shotgun (WGS) entry which is preliminary data.</text>
</comment>
<feature type="compositionally biased region" description="Basic and acidic residues" evidence="4">
    <location>
        <begin position="60"/>
        <end position="72"/>
    </location>
</feature>
<feature type="region of interest" description="Disordered" evidence="4">
    <location>
        <begin position="231"/>
        <end position="264"/>
    </location>
</feature>
<dbReference type="InterPro" id="IPR015943">
    <property type="entry name" value="WD40/YVTN_repeat-like_dom_sf"/>
</dbReference>
<evidence type="ECO:0000256" key="4">
    <source>
        <dbReference type="SAM" id="MobiDB-lite"/>
    </source>
</evidence>
<keyword evidence="1 3" id="KW-0853">WD repeat</keyword>
<dbReference type="PROSITE" id="PS00678">
    <property type="entry name" value="WD_REPEATS_1"/>
    <property type="match status" value="1"/>
</dbReference>
<feature type="region of interest" description="Disordered" evidence="4">
    <location>
        <begin position="566"/>
        <end position="647"/>
    </location>
</feature>
<dbReference type="SUPFAM" id="SSF50978">
    <property type="entry name" value="WD40 repeat-like"/>
    <property type="match status" value="1"/>
</dbReference>
<evidence type="ECO:0000256" key="1">
    <source>
        <dbReference type="ARBA" id="ARBA00022574"/>
    </source>
</evidence>
<proteinExistence type="predicted"/>
<feature type="compositionally biased region" description="Polar residues" evidence="4">
    <location>
        <begin position="111"/>
        <end position="129"/>
    </location>
</feature>
<keyword evidence="6" id="KW-1185">Reference proteome</keyword>
<feature type="compositionally biased region" description="Low complexity" evidence="4">
    <location>
        <begin position="15"/>
        <end position="26"/>
    </location>
</feature>
<feature type="compositionally biased region" description="Basic and acidic residues" evidence="4">
    <location>
        <begin position="289"/>
        <end position="299"/>
    </location>
</feature>
<evidence type="ECO:0000256" key="3">
    <source>
        <dbReference type="PROSITE-ProRule" id="PRU00221"/>
    </source>
</evidence>
<organism evidence="5 6">
    <name type="scientific">Lunasporangiospora selenospora</name>
    <dbReference type="NCBI Taxonomy" id="979761"/>
    <lineage>
        <taxon>Eukaryota</taxon>
        <taxon>Fungi</taxon>
        <taxon>Fungi incertae sedis</taxon>
        <taxon>Mucoromycota</taxon>
        <taxon>Mortierellomycotina</taxon>
        <taxon>Mortierellomycetes</taxon>
        <taxon>Mortierellales</taxon>
        <taxon>Mortierellaceae</taxon>
        <taxon>Lunasporangiospora</taxon>
    </lineage>
</organism>
<feature type="compositionally biased region" description="Basic and acidic residues" evidence="4">
    <location>
        <begin position="251"/>
        <end position="264"/>
    </location>
</feature>
<dbReference type="InterPro" id="IPR019775">
    <property type="entry name" value="WD40_repeat_CS"/>
</dbReference>
<keyword evidence="2" id="KW-0677">Repeat</keyword>
<dbReference type="InterPro" id="IPR036322">
    <property type="entry name" value="WD40_repeat_dom_sf"/>
</dbReference>
<reference evidence="5" key="1">
    <citation type="journal article" date="2020" name="Fungal Divers.">
        <title>Resolving the Mortierellaceae phylogeny through synthesis of multi-gene phylogenetics and phylogenomics.</title>
        <authorList>
            <person name="Vandepol N."/>
            <person name="Liber J."/>
            <person name="Desiro A."/>
            <person name="Na H."/>
            <person name="Kennedy M."/>
            <person name="Barry K."/>
            <person name="Grigoriev I.V."/>
            <person name="Miller A.N."/>
            <person name="O'Donnell K."/>
            <person name="Stajich J.E."/>
            <person name="Bonito G."/>
        </authorList>
    </citation>
    <scope>NUCLEOTIDE SEQUENCE</scope>
    <source>
        <strain evidence="5">KOD1015</strain>
    </source>
</reference>
<dbReference type="SMART" id="SM00320">
    <property type="entry name" value="WD40"/>
    <property type="match status" value="3"/>
</dbReference>
<feature type="compositionally biased region" description="Low complexity" evidence="4">
    <location>
        <begin position="479"/>
        <end position="490"/>
    </location>
</feature>
<feature type="region of interest" description="Disordered" evidence="4">
    <location>
        <begin position="281"/>
        <end position="513"/>
    </location>
</feature>
<name>A0A9P6FVH2_9FUNG</name>
<feature type="compositionally biased region" description="Low complexity" evidence="4">
    <location>
        <begin position="578"/>
        <end position="623"/>
    </location>
</feature>
<dbReference type="InterPro" id="IPR001680">
    <property type="entry name" value="WD40_rpt"/>
</dbReference>
<dbReference type="Proteomes" id="UP000780801">
    <property type="component" value="Unassembled WGS sequence"/>
</dbReference>
<feature type="compositionally biased region" description="Polar residues" evidence="4">
    <location>
        <begin position="41"/>
        <end position="57"/>
    </location>
</feature>
<feature type="compositionally biased region" description="Low complexity" evidence="4">
    <location>
        <begin position="410"/>
        <end position="426"/>
    </location>
</feature>
<dbReference type="PANTHER" id="PTHR47232:SF1">
    <property type="entry name" value="TRANSDUCIN FAMILY PROTEIN _ WD-40 REPEAT FAMILY PROTEIN"/>
    <property type="match status" value="1"/>
</dbReference>
<dbReference type="EMBL" id="JAABOA010000986">
    <property type="protein sequence ID" value="KAF9582618.1"/>
    <property type="molecule type" value="Genomic_DNA"/>
</dbReference>
<evidence type="ECO:0000313" key="6">
    <source>
        <dbReference type="Proteomes" id="UP000780801"/>
    </source>
</evidence>
<feature type="compositionally biased region" description="Basic and acidic residues" evidence="4">
    <location>
        <begin position="378"/>
        <end position="387"/>
    </location>
</feature>
<feature type="compositionally biased region" description="Basic and acidic residues" evidence="4">
    <location>
        <begin position="130"/>
        <end position="160"/>
    </location>
</feature>
<feature type="compositionally biased region" description="Polar residues" evidence="4">
    <location>
        <begin position="1"/>
        <end position="13"/>
    </location>
</feature>
<dbReference type="PANTHER" id="PTHR47232">
    <property type="entry name" value="TRANSDUCIN FAMILY PROTEIN / WD-40 REPEAT FAMILY PROTEIN"/>
    <property type="match status" value="1"/>
</dbReference>
<feature type="repeat" description="WD" evidence="3">
    <location>
        <begin position="836"/>
        <end position="877"/>
    </location>
</feature>
<dbReference type="AlphaFoldDB" id="A0A9P6FVH2"/>